<evidence type="ECO:0000313" key="2">
    <source>
        <dbReference type="EMBL" id="MBB6447116.1"/>
    </source>
</evidence>
<organism evidence="2 3">
    <name type="scientific">Bacillus benzoevorans</name>
    <dbReference type="NCBI Taxonomy" id="1456"/>
    <lineage>
        <taxon>Bacteria</taxon>
        <taxon>Bacillati</taxon>
        <taxon>Bacillota</taxon>
        <taxon>Bacilli</taxon>
        <taxon>Bacillales</taxon>
        <taxon>Bacillaceae</taxon>
        <taxon>Bacillus</taxon>
    </lineage>
</organism>
<gene>
    <name evidence="2" type="ORF">HNR53_003795</name>
</gene>
<dbReference type="Proteomes" id="UP000531594">
    <property type="component" value="Unassembled WGS sequence"/>
</dbReference>
<keyword evidence="1" id="KW-0472">Membrane</keyword>
<keyword evidence="1" id="KW-0812">Transmembrane</keyword>
<name>A0A7X0LWJ0_9BACI</name>
<reference evidence="2 3" key="1">
    <citation type="submission" date="2020-08" db="EMBL/GenBank/DDBJ databases">
        <title>Genomic Encyclopedia of Type Strains, Phase IV (KMG-IV): sequencing the most valuable type-strain genomes for metagenomic binning, comparative biology and taxonomic classification.</title>
        <authorList>
            <person name="Goeker M."/>
        </authorList>
    </citation>
    <scope>NUCLEOTIDE SEQUENCE [LARGE SCALE GENOMIC DNA]</scope>
    <source>
        <strain evidence="2 3">DSM 5391</strain>
    </source>
</reference>
<comment type="caution">
    <text evidence="2">The sequence shown here is derived from an EMBL/GenBank/DDBJ whole genome shotgun (WGS) entry which is preliminary data.</text>
</comment>
<dbReference type="RefSeq" id="WP_184528772.1">
    <property type="nucleotide sequence ID" value="NZ_JACHGK010000017.1"/>
</dbReference>
<accession>A0A7X0LWJ0</accession>
<evidence type="ECO:0000256" key="1">
    <source>
        <dbReference type="SAM" id="Phobius"/>
    </source>
</evidence>
<sequence>MKVFGVFIFILLLATAQNLLIDMLLGYKFTYAVSHLLNPFWVIEAGEIIMLVFFFLLTIGHQILLIRKNKANKQNGSS</sequence>
<dbReference type="Pfam" id="PF26310">
    <property type="entry name" value="YczF"/>
    <property type="match status" value="1"/>
</dbReference>
<dbReference type="EMBL" id="JACHGK010000017">
    <property type="protein sequence ID" value="MBB6447116.1"/>
    <property type="molecule type" value="Genomic_DNA"/>
</dbReference>
<keyword evidence="1" id="KW-1133">Transmembrane helix</keyword>
<proteinExistence type="predicted"/>
<feature type="transmembrane region" description="Helical" evidence="1">
    <location>
        <begin position="40"/>
        <end position="65"/>
    </location>
</feature>
<dbReference type="AlphaFoldDB" id="A0A7X0LWJ0"/>
<protein>
    <submittedName>
        <fullName evidence="2">Uncharacterized protein</fullName>
    </submittedName>
</protein>
<evidence type="ECO:0000313" key="3">
    <source>
        <dbReference type="Proteomes" id="UP000531594"/>
    </source>
</evidence>
<keyword evidence="3" id="KW-1185">Reference proteome</keyword>
<dbReference type="InterPro" id="IPR058725">
    <property type="entry name" value="YczF"/>
</dbReference>